<sequence>MKRGIEERNEGRLRLQNWGFEYRAKLGLQNLSLEAYYSSKSSQAAWVKQSSDAKCKELSEHDIFCPPPEIPARKLTAAHNLELKANRDMEEPAPLRNLCTSVKVSYVDPLNSSESEEGGGLIAPQEAFNRFADVVQEAIKKMKMVEEEKLRMVKKARLAVEAYDQELKDKAREVVALKMDRQRKKQ</sequence>
<dbReference type="PANTHER" id="PTHR31132:SF13">
    <property type="entry name" value="N-LYSINE METHYLTRANSFERASE"/>
    <property type="match status" value="1"/>
</dbReference>
<protein>
    <recommendedName>
        <fullName evidence="2">DUF4057 domain-containing protein</fullName>
    </recommendedName>
</protein>
<evidence type="ECO:0000256" key="1">
    <source>
        <dbReference type="SAM" id="Coils"/>
    </source>
</evidence>
<reference evidence="3" key="1">
    <citation type="submission" date="2023-02" db="EMBL/GenBank/DDBJ databases">
        <title>Genome of toxic invasive species Heracleum sosnowskyi carries increased number of genes despite the absence of recent whole-genome duplications.</title>
        <authorList>
            <person name="Schelkunov M."/>
            <person name="Shtratnikova V."/>
            <person name="Makarenko M."/>
            <person name="Klepikova A."/>
            <person name="Omelchenko D."/>
            <person name="Novikova G."/>
            <person name="Obukhova E."/>
            <person name="Bogdanov V."/>
            <person name="Penin A."/>
            <person name="Logacheva M."/>
        </authorList>
    </citation>
    <scope>NUCLEOTIDE SEQUENCE</scope>
    <source>
        <strain evidence="3">Hsosn_3</strain>
        <tissue evidence="3">Leaf</tissue>
    </source>
</reference>
<evidence type="ECO:0000259" key="2">
    <source>
        <dbReference type="Pfam" id="PF13266"/>
    </source>
</evidence>
<organism evidence="3 4">
    <name type="scientific">Heracleum sosnowskyi</name>
    <dbReference type="NCBI Taxonomy" id="360622"/>
    <lineage>
        <taxon>Eukaryota</taxon>
        <taxon>Viridiplantae</taxon>
        <taxon>Streptophyta</taxon>
        <taxon>Embryophyta</taxon>
        <taxon>Tracheophyta</taxon>
        <taxon>Spermatophyta</taxon>
        <taxon>Magnoliopsida</taxon>
        <taxon>eudicotyledons</taxon>
        <taxon>Gunneridae</taxon>
        <taxon>Pentapetalae</taxon>
        <taxon>asterids</taxon>
        <taxon>campanulids</taxon>
        <taxon>Apiales</taxon>
        <taxon>Apiaceae</taxon>
        <taxon>Apioideae</taxon>
        <taxon>apioid superclade</taxon>
        <taxon>Tordylieae</taxon>
        <taxon>Tordyliinae</taxon>
        <taxon>Heracleum</taxon>
    </lineage>
</organism>
<dbReference type="Pfam" id="PF13266">
    <property type="entry name" value="DUF4057"/>
    <property type="match status" value="1"/>
</dbReference>
<dbReference type="EMBL" id="JAUIZM010000004">
    <property type="protein sequence ID" value="KAK1386904.1"/>
    <property type="molecule type" value="Genomic_DNA"/>
</dbReference>
<dbReference type="PANTHER" id="PTHR31132">
    <property type="entry name" value="N-LYSINE METHYLTRANSFERASE"/>
    <property type="match status" value="1"/>
</dbReference>
<dbReference type="AlphaFoldDB" id="A0AAD8IJ75"/>
<name>A0AAD8IJ75_9APIA</name>
<proteinExistence type="predicted"/>
<gene>
    <name evidence="3" type="ORF">POM88_015082</name>
</gene>
<accession>A0AAD8IJ75</accession>
<reference evidence="3" key="2">
    <citation type="submission" date="2023-05" db="EMBL/GenBank/DDBJ databases">
        <authorList>
            <person name="Schelkunov M.I."/>
        </authorList>
    </citation>
    <scope>NUCLEOTIDE SEQUENCE</scope>
    <source>
        <strain evidence="3">Hsosn_3</strain>
        <tissue evidence="3">Leaf</tissue>
    </source>
</reference>
<comment type="caution">
    <text evidence="3">The sequence shown here is derived from an EMBL/GenBank/DDBJ whole genome shotgun (WGS) entry which is preliminary data.</text>
</comment>
<keyword evidence="1" id="KW-0175">Coiled coil</keyword>
<keyword evidence="4" id="KW-1185">Reference proteome</keyword>
<dbReference type="InterPro" id="IPR025131">
    <property type="entry name" value="DUF4057"/>
</dbReference>
<evidence type="ECO:0000313" key="3">
    <source>
        <dbReference type="EMBL" id="KAK1386904.1"/>
    </source>
</evidence>
<evidence type="ECO:0000313" key="4">
    <source>
        <dbReference type="Proteomes" id="UP001237642"/>
    </source>
</evidence>
<dbReference type="Proteomes" id="UP001237642">
    <property type="component" value="Unassembled WGS sequence"/>
</dbReference>
<feature type="coiled-coil region" evidence="1">
    <location>
        <begin position="153"/>
        <end position="180"/>
    </location>
</feature>
<feature type="domain" description="DUF4057" evidence="2">
    <location>
        <begin position="42"/>
        <end position="106"/>
    </location>
</feature>